<dbReference type="AlphaFoldDB" id="A0AAV1CD94"/>
<dbReference type="Proteomes" id="UP001161247">
    <property type="component" value="Chromosome 2"/>
</dbReference>
<accession>A0AAV1CD94</accession>
<reference evidence="2" key="1">
    <citation type="submission" date="2023-03" db="EMBL/GenBank/DDBJ databases">
        <authorList>
            <person name="Julca I."/>
        </authorList>
    </citation>
    <scope>NUCLEOTIDE SEQUENCE</scope>
</reference>
<gene>
    <name evidence="2" type="ORF">OLC1_LOCUS4743</name>
</gene>
<evidence type="ECO:0000256" key="1">
    <source>
        <dbReference type="SAM" id="MobiDB-lite"/>
    </source>
</evidence>
<proteinExistence type="predicted"/>
<sequence length="97" mass="10571">MTSQPTDFVPDGEGTIPQSSNPEQPPPLDNQSAKKPKYGGANGVSPTPLSFRDKILRGLDYSLFDVEDDPEIGDEDVILTKDGAKAKIMISDQMRSY</sequence>
<organism evidence="2 3">
    <name type="scientific">Oldenlandia corymbosa var. corymbosa</name>
    <dbReference type="NCBI Taxonomy" id="529605"/>
    <lineage>
        <taxon>Eukaryota</taxon>
        <taxon>Viridiplantae</taxon>
        <taxon>Streptophyta</taxon>
        <taxon>Embryophyta</taxon>
        <taxon>Tracheophyta</taxon>
        <taxon>Spermatophyta</taxon>
        <taxon>Magnoliopsida</taxon>
        <taxon>eudicotyledons</taxon>
        <taxon>Gunneridae</taxon>
        <taxon>Pentapetalae</taxon>
        <taxon>asterids</taxon>
        <taxon>lamiids</taxon>
        <taxon>Gentianales</taxon>
        <taxon>Rubiaceae</taxon>
        <taxon>Rubioideae</taxon>
        <taxon>Spermacoceae</taxon>
        <taxon>Hedyotis-Oldenlandia complex</taxon>
        <taxon>Oldenlandia</taxon>
    </lineage>
</organism>
<name>A0AAV1CD94_OLDCO</name>
<protein>
    <submittedName>
        <fullName evidence="2">OLC1v1028760C1</fullName>
    </submittedName>
</protein>
<evidence type="ECO:0000313" key="2">
    <source>
        <dbReference type="EMBL" id="CAI9093291.1"/>
    </source>
</evidence>
<feature type="region of interest" description="Disordered" evidence="1">
    <location>
        <begin position="1"/>
        <end position="49"/>
    </location>
</feature>
<evidence type="ECO:0000313" key="3">
    <source>
        <dbReference type="Proteomes" id="UP001161247"/>
    </source>
</evidence>
<keyword evidence="3" id="KW-1185">Reference proteome</keyword>
<dbReference type="EMBL" id="OX459119">
    <property type="protein sequence ID" value="CAI9093291.1"/>
    <property type="molecule type" value="Genomic_DNA"/>
</dbReference>